<evidence type="ECO:0000313" key="1">
    <source>
        <dbReference type="EMBL" id="GGA34473.1"/>
    </source>
</evidence>
<reference evidence="2" key="1">
    <citation type="journal article" date="2019" name="Int. J. Syst. Evol. Microbiol.">
        <title>The Global Catalogue of Microorganisms (GCM) 10K type strain sequencing project: providing services to taxonomists for standard genome sequencing and annotation.</title>
        <authorList>
            <consortium name="The Broad Institute Genomics Platform"/>
            <consortium name="The Broad Institute Genome Sequencing Center for Infectious Disease"/>
            <person name="Wu L."/>
            <person name="Ma J."/>
        </authorList>
    </citation>
    <scope>NUCLEOTIDE SEQUENCE [LARGE SCALE GENOMIC DNA]</scope>
    <source>
        <strain evidence="2">CGMCC 1.15044</strain>
    </source>
</reference>
<comment type="caution">
    <text evidence="1">The sequence shown here is derived from an EMBL/GenBank/DDBJ whole genome shotgun (WGS) entry which is preliminary data.</text>
</comment>
<proteinExistence type="predicted"/>
<keyword evidence="2" id="KW-1185">Reference proteome</keyword>
<gene>
    <name evidence="1" type="ORF">GCM10010917_19680</name>
</gene>
<evidence type="ECO:0000313" key="2">
    <source>
        <dbReference type="Proteomes" id="UP000609323"/>
    </source>
</evidence>
<dbReference type="RefSeq" id="WP_094094819.1">
    <property type="nucleotide sequence ID" value="NZ_BMHF01000005.1"/>
</dbReference>
<organism evidence="1 2">
    <name type="scientific">Paenibacillus physcomitrellae</name>
    <dbReference type="NCBI Taxonomy" id="1619311"/>
    <lineage>
        <taxon>Bacteria</taxon>
        <taxon>Bacillati</taxon>
        <taxon>Bacillota</taxon>
        <taxon>Bacilli</taxon>
        <taxon>Bacillales</taxon>
        <taxon>Paenibacillaceae</taxon>
        <taxon>Paenibacillus</taxon>
    </lineage>
</organism>
<accession>A0ABQ1G0V6</accession>
<evidence type="ECO:0008006" key="3">
    <source>
        <dbReference type="Google" id="ProtNLM"/>
    </source>
</evidence>
<name>A0ABQ1G0V6_9BACL</name>
<protein>
    <recommendedName>
        <fullName evidence="3">TIR domain-containing protein</fullName>
    </recommendedName>
</protein>
<dbReference type="Gene3D" id="3.40.50.11200">
    <property type="match status" value="1"/>
</dbReference>
<dbReference type="EMBL" id="BMHF01000005">
    <property type="protein sequence ID" value="GGA34473.1"/>
    <property type="molecule type" value="Genomic_DNA"/>
</dbReference>
<sequence length="126" mass="14562">MPKRIFISFAIEDKNLRDFLVGQARNEHSPFEFVDMSVKEPWDSAWKTKCRTKIKGCDGVLAIVTKNTKKADGQLWEIKCAKEEYIPTRGIWGSQDNRPATLPSEFDGVRVVNWTWSNITNWINTL</sequence>
<dbReference type="Proteomes" id="UP000609323">
    <property type="component" value="Unassembled WGS sequence"/>
</dbReference>